<proteinExistence type="predicted"/>
<sequence length="110" mass="11425">MGEAMLKGANRQSDSSITQNEMEFVPSMKAEHVGAAGSVGPGANTGTGAPKRVNIEGDESHYGSICSVECSRAEDGPSAKVPRTDSDRGAGTICVMKVLRAIEPNCKLSK</sequence>
<gene>
    <name evidence="2" type="ORF">UY3_04714</name>
</gene>
<reference evidence="3" key="1">
    <citation type="journal article" date="2013" name="Nat. Genet.">
        <title>The draft genomes of soft-shell turtle and green sea turtle yield insights into the development and evolution of the turtle-specific body plan.</title>
        <authorList>
            <person name="Wang Z."/>
            <person name="Pascual-Anaya J."/>
            <person name="Zadissa A."/>
            <person name="Li W."/>
            <person name="Niimura Y."/>
            <person name="Huang Z."/>
            <person name="Li C."/>
            <person name="White S."/>
            <person name="Xiong Z."/>
            <person name="Fang D."/>
            <person name="Wang B."/>
            <person name="Ming Y."/>
            <person name="Chen Y."/>
            <person name="Zheng Y."/>
            <person name="Kuraku S."/>
            <person name="Pignatelli M."/>
            <person name="Herrero J."/>
            <person name="Beal K."/>
            <person name="Nozawa M."/>
            <person name="Li Q."/>
            <person name="Wang J."/>
            <person name="Zhang H."/>
            <person name="Yu L."/>
            <person name="Shigenobu S."/>
            <person name="Wang J."/>
            <person name="Liu J."/>
            <person name="Flicek P."/>
            <person name="Searle S."/>
            <person name="Wang J."/>
            <person name="Kuratani S."/>
            <person name="Yin Y."/>
            <person name="Aken B."/>
            <person name="Zhang G."/>
            <person name="Irie N."/>
        </authorList>
    </citation>
    <scope>NUCLEOTIDE SEQUENCE [LARGE SCALE GENOMIC DNA]</scope>
</reference>
<evidence type="ECO:0000313" key="3">
    <source>
        <dbReference type="Proteomes" id="UP000031443"/>
    </source>
</evidence>
<dbReference type="EMBL" id="KB520804">
    <property type="protein sequence ID" value="EMP38079.1"/>
    <property type="molecule type" value="Genomic_DNA"/>
</dbReference>
<dbReference type="AlphaFoldDB" id="M7BLH7"/>
<keyword evidence="3" id="KW-1185">Reference proteome</keyword>
<name>M7BLH7_CHEMY</name>
<feature type="region of interest" description="Disordered" evidence="1">
    <location>
        <begin position="34"/>
        <end position="56"/>
    </location>
</feature>
<feature type="compositionally biased region" description="Polar residues" evidence="1">
    <location>
        <begin position="10"/>
        <end position="21"/>
    </location>
</feature>
<protein>
    <submittedName>
        <fullName evidence="2">Uncharacterized protein</fullName>
    </submittedName>
</protein>
<evidence type="ECO:0000256" key="1">
    <source>
        <dbReference type="SAM" id="MobiDB-lite"/>
    </source>
</evidence>
<evidence type="ECO:0000313" key="2">
    <source>
        <dbReference type="EMBL" id="EMP38079.1"/>
    </source>
</evidence>
<organism evidence="2 3">
    <name type="scientific">Chelonia mydas</name>
    <name type="common">Green sea-turtle</name>
    <name type="synonym">Chelonia agassizi</name>
    <dbReference type="NCBI Taxonomy" id="8469"/>
    <lineage>
        <taxon>Eukaryota</taxon>
        <taxon>Metazoa</taxon>
        <taxon>Chordata</taxon>
        <taxon>Craniata</taxon>
        <taxon>Vertebrata</taxon>
        <taxon>Euteleostomi</taxon>
        <taxon>Archelosauria</taxon>
        <taxon>Testudinata</taxon>
        <taxon>Testudines</taxon>
        <taxon>Cryptodira</taxon>
        <taxon>Durocryptodira</taxon>
        <taxon>Americhelydia</taxon>
        <taxon>Chelonioidea</taxon>
        <taxon>Cheloniidae</taxon>
        <taxon>Chelonia</taxon>
    </lineage>
</organism>
<accession>M7BLH7</accession>
<dbReference type="Proteomes" id="UP000031443">
    <property type="component" value="Unassembled WGS sequence"/>
</dbReference>
<feature type="region of interest" description="Disordered" evidence="1">
    <location>
        <begin position="1"/>
        <end position="21"/>
    </location>
</feature>